<dbReference type="AlphaFoldDB" id="A0AA88J544"/>
<name>A0AA88J544_FICCA</name>
<dbReference type="PANTHER" id="PTHR48011">
    <property type="entry name" value="CCR4-NOT TRANSCRIPTIONAL COMPLEX SUBUNIT CAF120-RELATED"/>
    <property type="match status" value="1"/>
</dbReference>
<dbReference type="Pfam" id="PF00069">
    <property type="entry name" value="Pkinase"/>
    <property type="match status" value="1"/>
</dbReference>
<sequence>MMTVRWSVGSGGGACGGSWQRNDELLRRFGSSGSVYLAFDANRNKLAVKTARLEKSSNLVRENRILEYFRDCPEIVGLYGDEITVEDGVRYYNLLLEYALGGDLLDLIDKDGGHISQESVLRRYTRMILNGLSYIHAKGIVHCDLKPENILAFPSEDGYQLKITDFGLAKEAGEAASESKKYNYRGTPDYMSPESVPPRCEIETAMDIWSLGCVVLVMFTGEEMWRGTCGDVLDPEEIIRLLASTDVMPETPKDMSEIGKDILSKCLQRDPSKRWSAQKLLDHPYVRS</sequence>
<protein>
    <recommendedName>
        <fullName evidence="1">Protein kinase domain-containing protein</fullName>
    </recommendedName>
</protein>
<gene>
    <name evidence="2" type="ORF">TIFTF001_030555</name>
</gene>
<dbReference type="GO" id="GO:0004672">
    <property type="term" value="F:protein kinase activity"/>
    <property type="evidence" value="ECO:0007669"/>
    <property type="project" value="InterPro"/>
</dbReference>
<dbReference type="InterPro" id="IPR011009">
    <property type="entry name" value="Kinase-like_dom_sf"/>
</dbReference>
<proteinExistence type="predicted"/>
<feature type="domain" description="Protein kinase" evidence="1">
    <location>
        <begin position="21"/>
        <end position="286"/>
    </location>
</feature>
<organism evidence="2 3">
    <name type="scientific">Ficus carica</name>
    <name type="common">Common fig</name>
    <dbReference type="NCBI Taxonomy" id="3494"/>
    <lineage>
        <taxon>Eukaryota</taxon>
        <taxon>Viridiplantae</taxon>
        <taxon>Streptophyta</taxon>
        <taxon>Embryophyta</taxon>
        <taxon>Tracheophyta</taxon>
        <taxon>Spermatophyta</taxon>
        <taxon>Magnoliopsida</taxon>
        <taxon>eudicotyledons</taxon>
        <taxon>Gunneridae</taxon>
        <taxon>Pentapetalae</taxon>
        <taxon>rosids</taxon>
        <taxon>fabids</taxon>
        <taxon>Rosales</taxon>
        <taxon>Moraceae</taxon>
        <taxon>Ficeae</taxon>
        <taxon>Ficus</taxon>
    </lineage>
</organism>
<dbReference type="InterPro" id="IPR052751">
    <property type="entry name" value="Plant_MAPKKK"/>
</dbReference>
<evidence type="ECO:0000313" key="2">
    <source>
        <dbReference type="EMBL" id="GMN61476.1"/>
    </source>
</evidence>
<dbReference type="SUPFAM" id="SSF56112">
    <property type="entry name" value="Protein kinase-like (PK-like)"/>
    <property type="match status" value="1"/>
</dbReference>
<evidence type="ECO:0000313" key="3">
    <source>
        <dbReference type="Proteomes" id="UP001187192"/>
    </source>
</evidence>
<dbReference type="Gene3D" id="1.10.510.10">
    <property type="entry name" value="Transferase(Phosphotransferase) domain 1"/>
    <property type="match status" value="1"/>
</dbReference>
<dbReference type="GO" id="GO:0005524">
    <property type="term" value="F:ATP binding"/>
    <property type="evidence" value="ECO:0007669"/>
    <property type="project" value="InterPro"/>
</dbReference>
<dbReference type="PANTHER" id="PTHR48011:SF51">
    <property type="entry name" value="PROTEIN KINASE SUPERFAMILY PROTEIN"/>
    <property type="match status" value="1"/>
</dbReference>
<dbReference type="GO" id="GO:0007165">
    <property type="term" value="P:signal transduction"/>
    <property type="evidence" value="ECO:0007669"/>
    <property type="project" value="TreeGrafter"/>
</dbReference>
<evidence type="ECO:0000259" key="1">
    <source>
        <dbReference type="PROSITE" id="PS50011"/>
    </source>
</evidence>
<dbReference type="InterPro" id="IPR000719">
    <property type="entry name" value="Prot_kinase_dom"/>
</dbReference>
<keyword evidence="3" id="KW-1185">Reference proteome</keyword>
<comment type="caution">
    <text evidence="2">The sequence shown here is derived from an EMBL/GenBank/DDBJ whole genome shotgun (WGS) entry which is preliminary data.</text>
</comment>
<dbReference type="SMART" id="SM00220">
    <property type="entry name" value="S_TKc"/>
    <property type="match status" value="1"/>
</dbReference>
<reference evidence="2" key="1">
    <citation type="submission" date="2023-07" db="EMBL/GenBank/DDBJ databases">
        <title>draft genome sequence of fig (Ficus carica).</title>
        <authorList>
            <person name="Takahashi T."/>
            <person name="Nishimura K."/>
        </authorList>
    </citation>
    <scope>NUCLEOTIDE SEQUENCE</scope>
</reference>
<dbReference type="EMBL" id="BTGU01000112">
    <property type="protein sequence ID" value="GMN61476.1"/>
    <property type="molecule type" value="Genomic_DNA"/>
</dbReference>
<dbReference type="Proteomes" id="UP001187192">
    <property type="component" value="Unassembled WGS sequence"/>
</dbReference>
<dbReference type="PROSITE" id="PS50011">
    <property type="entry name" value="PROTEIN_KINASE_DOM"/>
    <property type="match status" value="1"/>
</dbReference>
<accession>A0AA88J544</accession>